<dbReference type="InterPro" id="IPR047187">
    <property type="entry name" value="SF1_C_Upf1"/>
</dbReference>
<dbReference type="GO" id="GO:0004386">
    <property type="term" value="F:helicase activity"/>
    <property type="evidence" value="ECO:0007669"/>
    <property type="project" value="InterPro"/>
</dbReference>
<dbReference type="InterPro" id="IPR048966">
    <property type="entry name" value="Aquarius_b-barrel"/>
</dbReference>
<dbReference type="InterPro" id="IPR045055">
    <property type="entry name" value="DNA2/NAM7-like"/>
</dbReference>
<protein>
    <submittedName>
        <fullName evidence="5">Intron-binding protein aquarius</fullName>
    </submittedName>
</protein>
<dbReference type="OrthoDB" id="1879at2759"/>
<dbReference type="Gene3D" id="3.40.50.300">
    <property type="entry name" value="P-loop containing nucleotide triphosphate hydrolases"/>
    <property type="match status" value="3"/>
</dbReference>
<dbReference type="SUPFAM" id="SSF52540">
    <property type="entry name" value="P-loop containing nucleoside triphosphate hydrolases"/>
    <property type="match status" value="1"/>
</dbReference>
<dbReference type="InterPro" id="IPR041677">
    <property type="entry name" value="DNA2/NAM7_AAA_11"/>
</dbReference>
<keyword evidence="6" id="KW-1185">Reference proteome</keyword>
<dbReference type="PANTHER" id="PTHR10887">
    <property type="entry name" value="DNA2/NAM7 HELICASE FAMILY"/>
    <property type="match status" value="1"/>
</dbReference>
<evidence type="ECO:0000313" key="6">
    <source>
        <dbReference type="Proteomes" id="UP000002899"/>
    </source>
</evidence>
<feature type="domain" description="RNA helicase aquarius beta-barrel" evidence="4">
    <location>
        <begin position="583"/>
        <end position="746"/>
    </location>
</feature>
<dbReference type="RefSeq" id="XP_012648159.1">
    <property type="nucleotide sequence ID" value="XM_012792705.1"/>
</dbReference>
<dbReference type="GeneID" id="24424176"/>
<dbReference type="Proteomes" id="UP000002899">
    <property type="component" value="Chromosome II"/>
</dbReference>
<accession>I7IQ72</accession>
<reference evidence="5 6" key="3">
    <citation type="journal article" date="2016" name="Sci. Rep.">
        <title>Genome-wide diversity and gene expression profiling of Babesia microti isolates identify polymorphic genes that mediate host-pathogen interactions.</title>
        <authorList>
            <person name="Silva J.C."/>
            <person name="Cornillot E."/>
            <person name="McCracken C."/>
            <person name="Usmani-Brown S."/>
            <person name="Dwivedi A."/>
            <person name="Ifeonu O.O."/>
            <person name="Crabtree J."/>
            <person name="Gotia H.T."/>
            <person name="Virji A.Z."/>
            <person name="Reynes C."/>
            <person name="Colinge J."/>
            <person name="Kumar V."/>
            <person name="Lawres L."/>
            <person name="Pazzi J.E."/>
            <person name="Pablo J.V."/>
            <person name="Hung C."/>
            <person name="Brancato J."/>
            <person name="Kumari P."/>
            <person name="Orvis J."/>
            <person name="Tretina K."/>
            <person name="Chibucos M."/>
            <person name="Ott S."/>
            <person name="Sadzewicz L."/>
            <person name="Sengamalay N."/>
            <person name="Shetty A.C."/>
            <person name="Su Q."/>
            <person name="Tallon L."/>
            <person name="Fraser C.M."/>
            <person name="Frutos R."/>
            <person name="Molina D.M."/>
            <person name="Krause P.J."/>
            <person name="Ben Mamoun C."/>
        </authorList>
    </citation>
    <scope>NUCLEOTIDE SEQUENCE [LARGE SCALE GENOMIC DNA]</scope>
    <source>
        <strain evidence="5 6">RI</strain>
    </source>
</reference>
<sequence length="1638" mass="189544">MGTNINVTHEDIVSNSFYRKILDYISKYTNSDNSSKNVKAAIATVAGFYTEFYERGFEKLDLAILDTSDLLNSVLWPLVQLITGDGKKIGKDFDSVILLAVWLKGANPEAVDQRFGSEFMAPFLYRSTSILIRKLLLLTNNNKHSVKLIETLLECRVLLRFLIDCFQNFEYESLRKCCLSIVSPLIWYHLPSCYRSIKLFGRHEMWSKLYARVIANTNKLCEKIKKSVEFSAIIEGNVHYDLENVVINRDFIHILLKIFMYLLDLSKEDDNFDSTVVTPEFQSKIMLLETILELFNDLISQMPTRRIIKPLLDANFFLVLCKRSPMYSHLQGTYFKKMTDILDFYLSFPISEETGLPIEYDKQLSEHYKRFEQFQKIIFHEFKHVDLLENMHLESVNTFSTEKLEALFDKLKLKVLLDLTSKLEIVYLDDLSQQKGEDNYEEDKSGLELIVPFKIDIKRTNKEIKSFLTFLLVNYLSKPADPKLRIINDPVYPNEDYLWNSGSIPVNTAYVDYSSLPLPKLTLQYLSVYDYLYRNYQLYRLEAGYQIKSDLEETIYRMKPVCSLGLNGKFTAEQLRGYRDSQTVANTRFLNASRMGIRLESVVITNVYKPQVGIDAIPKVTADLYVDLSELTDYTFRDDWDSLRTYDVLFLVSIAAPLEFTEKRIEQMNIDEIPLNLGIMGVRGAQIISIADENGMIFSDSNPYEPKLPSGTKRCISVYLDYAQYELDLKEDIEGIYSNCNLLLRRHARFNNFKSTLDTIKGLVSNPGSLASWLEPFFLGYGHPNSLKYFASNLDTPALTLNWLNILHDLQHLVSSFPSILYYELGQEFDVNKLQQINVSNITFKTIVKHDNGIKFKVKKNIPLQYVQLVVDNIISYEYSDQPASFQAKLIPKETKNTKVTIKGYLDFTLEIHNCTVEMHGIVFEHNNKIYNPIWRAEMESNINELENNLFTTHPLYPNTNYPLKGIHIGTTSSDIPLHIRLTDRQVEAIYSAVQCGMTCIMGPPGTGKTDVVAQAINILYTNYPNEKIVVLAHSNQCLNDIFEKILQSKYVDQRYLVRLGMGERKLDLQYGQDFGKWGRVNYMLQSRLDLLEYVGKLAKKLRVEGDVDYTVQLALQFYQTHIIHRLIDYKSLLLENKTYDEVLLDMRLDCCIYSRNGLNQLGIDPKMVGFCEYLFLSSIKTQFSVDGPLKAWAESLENFSSYGSIKDNILQIDMNFEGIFKFVCINNYAIIHPQHALSLLNLPKYVVFNPFDRDDFMKIQDIIPLIDELDFTLSKPPAVNCYPVTTVLDTFCKLKECLPFEVLRSNTDRGHYLITRHARIVAMTCTHAAIARERLIESNFTYDTLVMEEAAQVLEIETFIPLTLQLQGDKLKRIVLIGDNRQLPPIIQNRTVASYCKLDQSFYTRVIRLQHPCILLNSQGRSRPEIVSLYSHYYPEPIGNVGLEREEFGRDNLGFRYNYQFINVDSERGESCPIPHFYQNLEEAEYVIALFTYMRMIGYDSNKITILTTYNGQRALIEDVMKHKCAWNPRVGTCAVSTVDKFQGQQNDYIIISLVRTRMVGHIRDPRRLTVALSRARLGLYIFGKWDLFYNCYEIRQTLDKLAFENKLVLDDNKCGESQPHVIDNCEQLQKIVQQMQ</sequence>
<proteinExistence type="predicted"/>
<organism evidence="5 6">
    <name type="scientific">Babesia microti (strain RI)</name>
    <dbReference type="NCBI Taxonomy" id="1133968"/>
    <lineage>
        <taxon>Eukaryota</taxon>
        <taxon>Sar</taxon>
        <taxon>Alveolata</taxon>
        <taxon>Apicomplexa</taxon>
        <taxon>Aconoidasida</taxon>
        <taxon>Piroplasmida</taxon>
        <taxon>Babesiidae</taxon>
        <taxon>Babesia</taxon>
    </lineage>
</organism>
<dbReference type="VEuPathDB" id="PiroplasmaDB:BMR1_02g01960"/>
<dbReference type="InterPro" id="IPR041679">
    <property type="entry name" value="DNA2/NAM7-like_C"/>
</dbReference>
<dbReference type="GO" id="GO:0071013">
    <property type="term" value="C:catalytic step 2 spliceosome"/>
    <property type="evidence" value="ECO:0007669"/>
    <property type="project" value="TreeGrafter"/>
</dbReference>
<dbReference type="InterPro" id="IPR027417">
    <property type="entry name" value="P-loop_NTPase"/>
</dbReference>
<reference evidence="5 6" key="1">
    <citation type="journal article" date="2012" name="Nucleic Acids Res.">
        <title>Sequencing of the smallest Apicomplexan genome from the human pathogen Babesia microti.</title>
        <authorList>
            <person name="Cornillot E."/>
            <person name="Hadj-Kaddour K."/>
            <person name="Dassouli A."/>
            <person name="Noel B."/>
            <person name="Ranwez V."/>
            <person name="Vacherie B."/>
            <person name="Augagneur Y."/>
            <person name="Bres V."/>
            <person name="Duclos A."/>
            <person name="Randazzo S."/>
            <person name="Carcy B."/>
            <person name="Debierre-Grockiego F."/>
            <person name="Delbecq S."/>
            <person name="Moubri-Menage K."/>
            <person name="Shams-Eldin H."/>
            <person name="Usmani-Brown S."/>
            <person name="Bringaud F."/>
            <person name="Wincker P."/>
            <person name="Vivares C.P."/>
            <person name="Schwarz R.T."/>
            <person name="Schetters T.P."/>
            <person name="Krause P.J."/>
            <person name="Gorenflot A."/>
            <person name="Berry V."/>
            <person name="Barbe V."/>
            <person name="Ben Mamoun C."/>
        </authorList>
    </citation>
    <scope>NUCLEOTIDE SEQUENCE [LARGE SCALE GENOMIC DNA]</scope>
    <source>
        <strain evidence="5 6">RI</strain>
    </source>
</reference>
<evidence type="ECO:0000259" key="2">
    <source>
        <dbReference type="Pfam" id="PF13087"/>
    </source>
</evidence>
<dbReference type="GO" id="GO:0003729">
    <property type="term" value="F:mRNA binding"/>
    <property type="evidence" value="ECO:0007669"/>
    <property type="project" value="TreeGrafter"/>
</dbReference>
<evidence type="ECO:0000259" key="1">
    <source>
        <dbReference type="Pfam" id="PF13086"/>
    </source>
</evidence>
<dbReference type="CDD" id="cd18808">
    <property type="entry name" value="SF1_C_Upf1"/>
    <property type="match status" value="1"/>
</dbReference>
<dbReference type="KEGG" id="bmic:BMR1_02g01960"/>
<dbReference type="EMBL" id="FO082872">
    <property type="protein sequence ID" value="CCF73550.1"/>
    <property type="molecule type" value="Genomic_DNA"/>
</dbReference>
<feature type="domain" description="RNA helicase aquarius N-terminal" evidence="3">
    <location>
        <begin position="32"/>
        <end position="435"/>
    </location>
</feature>
<dbReference type="InterPro" id="IPR032174">
    <property type="entry name" value="Aquarius_N"/>
</dbReference>
<dbReference type="Pfam" id="PF16399">
    <property type="entry name" value="Aquarius_N_1st"/>
    <property type="match status" value="1"/>
</dbReference>
<evidence type="ECO:0000259" key="3">
    <source>
        <dbReference type="Pfam" id="PF16399"/>
    </source>
</evidence>
<feature type="domain" description="DNA2/NAM7 helicase-like C-terminal" evidence="2">
    <location>
        <begin position="1399"/>
        <end position="1586"/>
    </location>
</feature>
<name>I7IQ72_BABMR</name>
<reference evidence="5 6" key="2">
    <citation type="journal article" date="2013" name="PLoS ONE">
        <title>Whole genome mapping and re-organization of the nuclear and mitochondrial genomes of Babesia microti isolates.</title>
        <authorList>
            <person name="Cornillot E."/>
            <person name="Dassouli A."/>
            <person name="Garg A."/>
            <person name="Pachikara N."/>
            <person name="Randazzo S."/>
            <person name="Depoix D."/>
            <person name="Carcy B."/>
            <person name="Delbecq S."/>
            <person name="Frutos R."/>
            <person name="Silva J.C."/>
            <person name="Sutton R."/>
            <person name="Krause P.J."/>
            <person name="Mamoun C.B."/>
        </authorList>
    </citation>
    <scope>NUCLEOTIDE SEQUENCE [LARGE SCALE GENOMIC DNA]</scope>
    <source>
        <strain evidence="5 6">RI</strain>
    </source>
</reference>
<dbReference type="FunFam" id="3.40.50.300:FF:002863">
    <property type="entry name" value="Pre-mRNA-splicing factor cwf11"/>
    <property type="match status" value="1"/>
</dbReference>
<dbReference type="OMA" id="YRVWLDC"/>
<dbReference type="Pfam" id="PF13087">
    <property type="entry name" value="AAA_12"/>
    <property type="match status" value="1"/>
</dbReference>
<evidence type="ECO:0000259" key="4">
    <source>
        <dbReference type="Pfam" id="PF21143"/>
    </source>
</evidence>
<feature type="domain" description="DNA2/NAM7 helicase helicase" evidence="1">
    <location>
        <begin position="982"/>
        <end position="1066"/>
    </location>
</feature>
<dbReference type="PANTHER" id="PTHR10887:SF5">
    <property type="entry name" value="RNA HELICASE AQUARIUS"/>
    <property type="match status" value="1"/>
</dbReference>
<dbReference type="Pfam" id="PF21143">
    <property type="entry name" value="Aquarius_N_2nd"/>
    <property type="match status" value="1"/>
</dbReference>
<gene>
    <name evidence="5" type="ORF">BMR1_02g01960</name>
</gene>
<dbReference type="Pfam" id="PF13086">
    <property type="entry name" value="AAA_11"/>
    <property type="match status" value="2"/>
</dbReference>
<evidence type="ECO:0000313" key="5">
    <source>
        <dbReference type="EMBL" id="CCF73550.1"/>
    </source>
</evidence>
<feature type="domain" description="DNA2/NAM7 helicase helicase" evidence="1">
    <location>
        <begin position="1315"/>
        <end position="1389"/>
    </location>
</feature>